<feature type="compositionally biased region" description="Low complexity" evidence="4">
    <location>
        <begin position="311"/>
        <end position="320"/>
    </location>
</feature>
<dbReference type="AlphaFoldDB" id="A0A7R5K475"/>
<reference evidence="7" key="1">
    <citation type="submission" date="2025-08" db="UniProtKB">
        <authorList>
            <consortium name="RefSeq"/>
        </authorList>
    </citation>
    <scope>IDENTIFICATION</scope>
    <source>
        <tissue evidence="7">Muscle</tissue>
    </source>
</reference>
<dbReference type="GO" id="GO:0061709">
    <property type="term" value="P:reticulophagy"/>
    <property type="evidence" value="ECO:0007669"/>
    <property type="project" value="TreeGrafter"/>
</dbReference>
<dbReference type="InterPro" id="IPR042130">
    <property type="entry name" value="PX_SNX7"/>
</dbReference>
<feature type="compositionally biased region" description="Low complexity" evidence="4">
    <location>
        <begin position="169"/>
        <end position="179"/>
    </location>
</feature>
<dbReference type="RefSeq" id="XP_039234280.1">
    <property type="nucleotide sequence ID" value="XM_039378346.1"/>
</dbReference>
<dbReference type="Pfam" id="PF00787">
    <property type="entry name" value="PX"/>
    <property type="match status" value="1"/>
</dbReference>
<dbReference type="SUPFAM" id="SSF103657">
    <property type="entry name" value="BAR/IMD domain-like"/>
    <property type="match status" value="1"/>
</dbReference>
<dbReference type="Gene3D" id="1.20.1270.60">
    <property type="entry name" value="Arfaptin homology (AH) domain/BAR domain"/>
    <property type="match status" value="1"/>
</dbReference>
<dbReference type="SMART" id="SM00312">
    <property type="entry name" value="PX"/>
    <property type="match status" value="1"/>
</dbReference>
<dbReference type="PANTHER" id="PTHR45949:SF3">
    <property type="entry name" value="SORTING NEXIN-7"/>
    <property type="match status" value="1"/>
</dbReference>
<dbReference type="GO" id="GO:0000422">
    <property type="term" value="P:autophagy of mitochondrion"/>
    <property type="evidence" value="ECO:0007669"/>
    <property type="project" value="TreeGrafter"/>
</dbReference>
<dbReference type="InterPro" id="IPR042131">
    <property type="entry name" value="BAR_SNX7"/>
</dbReference>
<dbReference type="PROSITE" id="PS50195">
    <property type="entry name" value="PX"/>
    <property type="match status" value="1"/>
</dbReference>
<dbReference type="GO" id="GO:0005769">
    <property type="term" value="C:early endosome"/>
    <property type="evidence" value="ECO:0007669"/>
    <property type="project" value="TreeGrafter"/>
</dbReference>
<evidence type="ECO:0000259" key="5">
    <source>
        <dbReference type="PROSITE" id="PS50195"/>
    </source>
</evidence>
<dbReference type="InterPro" id="IPR027267">
    <property type="entry name" value="AH/BAR_dom_sf"/>
</dbReference>
<gene>
    <name evidence="7" type="primary">SNX7</name>
</gene>
<protein>
    <submittedName>
        <fullName evidence="7">Sorting nexin-7 isoform X1</fullName>
    </submittedName>
</protein>
<keyword evidence="6" id="KW-1185">Reference proteome</keyword>
<dbReference type="GO" id="GO:0034727">
    <property type="term" value="P:piecemeal microautophagy of the nucleus"/>
    <property type="evidence" value="ECO:0007669"/>
    <property type="project" value="TreeGrafter"/>
</dbReference>
<evidence type="ECO:0000256" key="2">
    <source>
        <dbReference type="ARBA" id="ARBA00022448"/>
    </source>
</evidence>
<dbReference type="InterPro" id="IPR001683">
    <property type="entry name" value="PX_dom"/>
</dbReference>
<evidence type="ECO:0000313" key="6">
    <source>
        <dbReference type="Proteomes" id="UP000504627"/>
    </source>
</evidence>
<evidence type="ECO:0000256" key="4">
    <source>
        <dbReference type="SAM" id="MobiDB-lite"/>
    </source>
</evidence>
<dbReference type="GO" id="GO:0000407">
    <property type="term" value="C:phagophore assembly site"/>
    <property type="evidence" value="ECO:0007669"/>
    <property type="project" value="TreeGrafter"/>
</dbReference>
<proteinExistence type="inferred from homology"/>
<dbReference type="Gene3D" id="3.30.1520.10">
    <property type="entry name" value="Phox-like domain"/>
    <property type="match status" value="1"/>
</dbReference>
<dbReference type="CTD" id="51375"/>
<dbReference type="GeneID" id="113998251"/>
<dbReference type="PANTHER" id="PTHR45949">
    <property type="entry name" value="SORTING NEXIN-4"/>
    <property type="match status" value="1"/>
</dbReference>
<accession>A0A7R5K475</accession>
<evidence type="ECO:0000256" key="1">
    <source>
        <dbReference type="ARBA" id="ARBA00010883"/>
    </source>
</evidence>
<keyword evidence="3" id="KW-0653">Protein transport</keyword>
<dbReference type="InterPro" id="IPR036871">
    <property type="entry name" value="PX_dom_sf"/>
</dbReference>
<organism evidence="6 7">
    <name type="scientific">Pipra filicauda</name>
    <name type="common">Wire-tailed manakin</name>
    <dbReference type="NCBI Taxonomy" id="649802"/>
    <lineage>
        <taxon>Eukaryota</taxon>
        <taxon>Metazoa</taxon>
        <taxon>Chordata</taxon>
        <taxon>Craniata</taxon>
        <taxon>Vertebrata</taxon>
        <taxon>Euteleostomi</taxon>
        <taxon>Archelosauria</taxon>
        <taxon>Archosauria</taxon>
        <taxon>Dinosauria</taxon>
        <taxon>Saurischia</taxon>
        <taxon>Theropoda</taxon>
        <taxon>Coelurosauria</taxon>
        <taxon>Aves</taxon>
        <taxon>Neognathae</taxon>
        <taxon>Neoaves</taxon>
        <taxon>Telluraves</taxon>
        <taxon>Australaves</taxon>
        <taxon>Passeriformes</taxon>
        <taxon>Pipridae</taxon>
        <taxon>Pipra</taxon>
    </lineage>
</organism>
<keyword evidence="2" id="KW-0813">Transport</keyword>
<feature type="region of interest" description="Disordered" evidence="4">
    <location>
        <begin position="13"/>
        <end position="320"/>
    </location>
</feature>
<sequence length="738" mass="80979">MCCQLVLTSTSLTPKQSLAPAPGSTPGPRAKGQASLQLQRQTGCPRRDRGDGQGAFAGCCSHGGPWASTRKGETSLEKAEKPGYVPAGRPELPRTERAAARPHGALQPEALHTLVPAAPASKRPRSPRPPRGGLAHDRPAGGSPTTAPRGARPRPPRGGLAHDRPVPATPGAARAGAPRLQEHARGCWAAPSRLRRGRSRSPAVGARRQTVHLPARTGTPGTRSPRSLPARAGNAARPPPLPLLRTGRAPQAGRGRGRAAGGGAAGGQLRPRGERLRRGRRPCSQGRMEAEGRAPGSPLLAGGEGPGADSRPAAGAPGTARGPLIAAAEVLALDDEEDDLEVFSKDTSLAEVNSFSPSMPISPSSMINQYKFEDGPELRDLFITVDDPESHITAIETFITYRVVTKTSRGEFDSSEYEVRRRYQDFLWLKSKLEEAHPTLIIPPLPEKFIMKGMVERFSDEFIETRRKALHKFLNRIADHPTLTFNEDFKIFLTAQAWELSSHKKQGPGLLSRMGQTVRAVASSVRGAVKNRPGMFTEINNYMGTFSQKINLLDKIAHRIYKEERDYFNEMKEYGPIHTLWSASEEDLADSLKGIASCIDRCCKATEKRMAGLSENLLPILHEYVLYSEILMGVLKRRDQIQGELDSKVDALANRKTEKDLFSEEIGKLEDKVERANNALKADWDRWKQNMQCDMRSTFTNVAENNLRFYEECLATWESFLASQTVDLHVEEDSEDRP</sequence>
<feature type="compositionally biased region" description="Low complexity" evidence="4">
    <location>
        <begin position="243"/>
        <end position="253"/>
    </location>
</feature>
<dbReference type="InParanoid" id="A0A7R5K475"/>
<feature type="compositionally biased region" description="Basic and acidic residues" evidence="4">
    <location>
        <begin position="70"/>
        <end position="81"/>
    </location>
</feature>
<dbReference type="GO" id="GO:0032456">
    <property type="term" value="P:endocytic recycling"/>
    <property type="evidence" value="ECO:0007669"/>
    <property type="project" value="TreeGrafter"/>
</dbReference>
<evidence type="ECO:0000313" key="7">
    <source>
        <dbReference type="RefSeq" id="XP_039234280.1"/>
    </source>
</evidence>
<dbReference type="GO" id="GO:0015031">
    <property type="term" value="P:protein transport"/>
    <property type="evidence" value="ECO:0007669"/>
    <property type="project" value="UniProtKB-KW"/>
</dbReference>
<dbReference type="SUPFAM" id="SSF64268">
    <property type="entry name" value="PX domain"/>
    <property type="match status" value="1"/>
</dbReference>
<feature type="domain" description="PX" evidence="5">
    <location>
        <begin position="379"/>
        <end position="500"/>
    </location>
</feature>
<comment type="similarity">
    <text evidence="1">Belongs to the sorting nexin family.</text>
</comment>
<dbReference type="GO" id="GO:0035091">
    <property type="term" value="F:phosphatidylinositol binding"/>
    <property type="evidence" value="ECO:0007669"/>
    <property type="project" value="InterPro"/>
</dbReference>
<evidence type="ECO:0000256" key="3">
    <source>
        <dbReference type="ARBA" id="ARBA00022927"/>
    </source>
</evidence>
<dbReference type="CDD" id="cd07666">
    <property type="entry name" value="BAR_SNX7"/>
    <property type="match status" value="1"/>
</dbReference>
<dbReference type="Proteomes" id="UP000504627">
    <property type="component" value="Unplaced"/>
</dbReference>
<dbReference type="CDD" id="cd07284">
    <property type="entry name" value="PX_SNX7"/>
    <property type="match status" value="1"/>
</dbReference>
<name>A0A7R5K475_9PASS</name>